<sequence>MKVQPSKGWKMVEVVLQRMMFLEFLQTMK</sequence>
<dbReference type="InParanoid" id="A0A3Q7GVP9"/>
<dbReference type="AlphaFoldDB" id="A0A3Q7GVP9"/>
<dbReference type="PaxDb" id="4081-Solyc06g051100.1.1"/>
<name>A0A3Q7GVP9_SOLLC</name>
<protein>
    <submittedName>
        <fullName evidence="1">Uncharacterized protein</fullName>
    </submittedName>
</protein>
<dbReference type="Gramene" id="Solyc06g051100.1.1">
    <property type="protein sequence ID" value="Solyc06g051100.1.1.1"/>
    <property type="gene ID" value="Solyc06g051100.1"/>
</dbReference>
<dbReference type="Proteomes" id="UP000004994">
    <property type="component" value="Chromosome 6"/>
</dbReference>
<accession>A0A3Q7GVP9</accession>
<organism evidence="1">
    <name type="scientific">Solanum lycopersicum</name>
    <name type="common">Tomato</name>
    <name type="synonym">Lycopersicon esculentum</name>
    <dbReference type="NCBI Taxonomy" id="4081"/>
    <lineage>
        <taxon>Eukaryota</taxon>
        <taxon>Viridiplantae</taxon>
        <taxon>Streptophyta</taxon>
        <taxon>Embryophyta</taxon>
        <taxon>Tracheophyta</taxon>
        <taxon>Spermatophyta</taxon>
        <taxon>Magnoliopsida</taxon>
        <taxon>eudicotyledons</taxon>
        <taxon>Gunneridae</taxon>
        <taxon>Pentapetalae</taxon>
        <taxon>asterids</taxon>
        <taxon>lamiids</taxon>
        <taxon>Solanales</taxon>
        <taxon>Solanaceae</taxon>
        <taxon>Solanoideae</taxon>
        <taxon>Solaneae</taxon>
        <taxon>Solanum</taxon>
        <taxon>Solanum subgen. Lycopersicon</taxon>
    </lineage>
</organism>
<reference evidence="1" key="1">
    <citation type="journal article" date="2012" name="Nature">
        <title>The tomato genome sequence provides insights into fleshy fruit evolution.</title>
        <authorList>
            <consortium name="Tomato Genome Consortium"/>
        </authorList>
    </citation>
    <scope>NUCLEOTIDE SEQUENCE [LARGE SCALE GENOMIC DNA]</scope>
    <source>
        <strain evidence="1">cv. Heinz 1706</strain>
    </source>
</reference>
<reference evidence="1" key="2">
    <citation type="submission" date="2019-01" db="UniProtKB">
        <authorList>
            <consortium name="EnsemblPlants"/>
        </authorList>
    </citation>
    <scope>IDENTIFICATION</scope>
    <source>
        <strain evidence="1">cv. Heinz 1706</strain>
    </source>
</reference>
<evidence type="ECO:0000313" key="1">
    <source>
        <dbReference type="EnsemblPlants" id="Solyc06g051100.1.1.1"/>
    </source>
</evidence>
<proteinExistence type="predicted"/>
<dbReference type="EnsemblPlants" id="Solyc06g051100.1.1">
    <property type="protein sequence ID" value="Solyc06g051100.1.1.1"/>
    <property type="gene ID" value="Solyc06g051100.1"/>
</dbReference>
<keyword evidence="2" id="KW-1185">Reference proteome</keyword>
<evidence type="ECO:0000313" key="2">
    <source>
        <dbReference type="Proteomes" id="UP000004994"/>
    </source>
</evidence>